<evidence type="ECO:0000256" key="2">
    <source>
        <dbReference type="ARBA" id="ARBA00006899"/>
    </source>
</evidence>
<keyword evidence="4" id="KW-0863">Zinc-finger</keyword>
<dbReference type="GO" id="GO:0042790">
    <property type="term" value="P:nucleolar large rRNA transcription by RNA polymerase I"/>
    <property type="evidence" value="ECO:0007669"/>
    <property type="project" value="TreeGrafter"/>
</dbReference>
<dbReference type="AlphaFoldDB" id="A0A8J5QM97"/>
<evidence type="ECO:0000259" key="11">
    <source>
        <dbReference type="Pfam" id="PF11781"/>
    </source>
</evidence>
<dbReference type="GeneID" id="73470401"/>
<dbReference type="Pfam" id="PF20644">
    <property type="entry name" value="Rrn7_cyclin_N"/>
    <property type="match status" value="1"/>
</dbReference>
<comment type="similarity">
    <text evidence="2">Belongs to the RRN7/TAF1B family.</text>
</comment>
<feature type="compositionally biased region" description="Acidic residues" evidence="10">
    <location>
        <begin position="145"/>
        <end position="158"/>
    </location>
</feature>
<dbReference type="Pfam" id="PF11781">
    <property type="entry name" value="Zn_ribbon_RRN7"/>
    <property type="match status" value="1"/>
</dbReference>
<dbReference type="OrthoDB" id="428577at2759"/>
<dbReference type="Proteomes" id="UP000694255">
    <property type="component" value="Unassembled WGS sequence"/>
</dbReference>
<evidence type="ECO:0000313" key="14">
    <source>
        <dbReference type="EMBL" id="KAG7662917.1"/>
    </source>
</evidence>
<keyword evidence="8" id="KW-0804">Transcription</keyword>
<name>A0A8J5QM97_9ASCO</name>
<evidence type="ECO:0000256" key="1">
    <source>
        <dbReference type="ARBA" id="ARBA00004604"/>
    </source>
</evidence>
<organism evidence="14 15">
    <name type="scientific">[Candida] subhashii</name>
    <dbReference type="NCBI Taxonomy" id="561895"/>
    <lineage>
        <taxon>Eukaryota</taxon>
        <taxon>Fungi</taxon>
        <taxon>Dikarya</taxon>
        <taxon>Ascomycota</taxon>
        <taxon>Saccharomycotina</taxon>
        <taxon>Pichiomycetes</taxon>
        <taxon>Debaryomycetaceae</taxon>
        <taxon>Spathaspora</taxon>
    </lineage>
</organism>
<keyword evidence="5" id="KW-0862">Zinc</keyword>
<keyword evidence="9" id="KW-0539">Nucleus</keyword>
<reference evidence="14 15" key="1">
    <citation type="journal article" date="2021" name="DNA Res.">
        <title>Genome analysis of Candida subhashii reveals its hybrid nature and dual mitochondrial genome conformations.</title>
        <authorList>
            <person name="Mixao V."/>
            <person name="Hegedusova E."/>
            <person name="Saus E."/>
            <person name="Pryszcz L.P."/>
            <person name="Cillingova A."/>
            <person name="Nosek J."/>
            <person name="Gabaldon T."/>
        </authorList>
    </citation>
    <scope>NUCLEOTIDE SEQUENCE [LARGE SCALE GENOMIC DNA]</scope>
    <source>
        <strain evidence="14 15">CBS 10753</strain>
    </source>
</reference>
<dbReference type="PANTHER" id="PTHR31576">
    <property type="entry name" value="TATA BOX-BINDING PROTEIN-ASSOCIATED FACTOR RNA POLYMERASE I SUBUNIT B"/>
    <property type="match status" value="1"/>
</dbReference>
<dbReference type="EMBL" id="JAGSYN010000159">
    <property type="protein sequence ID" value="KAG7662917.1"/>
    <property type="molecule type" value="Genomic_DNA"/>
</dbReference>
<evidence type="ECO:0000313" key="15">
    <source>
        <dbReference type="Proteomes" id="UP000694255"/>
    </source>
</evidence>
<dbReference type="InterPro" id="IPR033599">
    <property type="entry name" value="TAF1B/Rrn7"/>
</dbReference>
<dbReference type="GO" id="GO:0001164">
    <property type="term" value="F:RNA polymerase I core promoter sequence-specific DNA binding"/>
    <property type="evidence" value="ECO:0007669"/>
    <property type="project" value="InterPro"/>
</dbReference>
<evidence type="ECO:0000256" key="3">
    <source>
        <dbReference type="ARBA" id="ARBA00022723"/>
    </source>
</evidence>
<dbReference type="InterPro" id="IPR021752">
    <property type="entry name" value="TF_Rrn7_Zf"/>
</dbReference>
<keyword evidence="7" id="KW-0238">DNA-binding</keyword>
<keyword evidence="3" id="KW-0479">Metal-binding</keyword>
<feature type="region of interest" description="Disordered" evidence="10">
    <location>
        <begin position="142"/>
        <end position="169"/>
    </location>
</feature>
<evidence type="ECO:0000256" key="10">
    <source>
        <dbReference type="SAM" id="MobiDB-lite"/>
    </source>
</evidence>
<evidence type="ECO:0000256" key="7">
    <source>
        <dbReference type="ARBA" id="ARBA00023125"/>
    </source>
</evidence>
<gene>
    <name evidence="14" type="ORF">J8A68_003601</name>
</gene>
<dbReference type="RefSeq" id="XP_049263150.1">
    <property type="nucleotide sequence ID" value="XM_049407474.1"/>
</dbReference>
<evidence type="ECO:0000256" key="5">
    <source>
        <dbReference type="ARBA" id="ARBA00022833"/>
    </source>
</evidence>
<feature type="domain" description="Rrn7/TAF1B N-terminal cyclin" evidence="12">
    <location>
        <begin position="102"/>
        <end position="224"/>
    </location>
</feature>
<evidence type="ECO:0000256" key="9">
    <source>
        <dbReference type="ARBA" id="ARBA00023242"/>
    </source>
</evidence>
<evidence type="ECO:0000259" key="13">
    <source>
        <dbReference type="Pfam" id="PF20645"/>
    </source>
</evidence>
<evidence type="ECO:0000256" key="4">
    <source>
        <dbReference type="ARBA" id="ARBA00022771"/>
    </source>
</evidence>
<keyword evidence="6" id="KW-0805">Transcription regulation</keyword>
<feature type="domain" description="RRN7-type" evidence="11">
    <location>
        <begin position="6"/>
        <end position="39"/>
    </location>
</feature>
<dbReference type="PANTHER" id="PTHR31576:SF2">
    <property type="entry name" value="TATA BOX-BINDING PROTEIN-ASSOCIATED FACTOR RNA POLYMERASE I SUBUNIT B"/>
    <property type="match status" value="1"/>
</dbReference>
<dbReference type="GO" id="GO:0008270">
    <property type="term" value="F:zinc ion binding"/>
    <property type="evidence" value="ECO:0007669"/>
    <property type="project" value="UniProtKB-KW"/>
</dbReference>
<dbReference type="InterPro" id="IPR048540">
    <property type="entry name" value="Rrn7_cyclin_N"/>
</dbReference>
<dbReference type="InterPro" id="IPR048538">
    <property type="entry name" value="Rrn7_cyclin_C"/>
</dbReference>
<comment type="subcellular location">
    <subcellularLocation>
        <location evidence="1">Nucleus</location>
        <location evidence="1">Nucleolus</location>
    </subcellularLocation>
</comment>
<feature type="domain" description="Rrn7/TAF1B C-terminal cyclin" evidence="13">
    <location>
        <begin position="242"/>
        <end position="384"/>
    </location>
</feature>
<evidence type="ECO:0000256" key="8">
    <source>
        <dbReference type="ARBA" id="ARBA00023163"/>
    </source>
</evidence>
<comment type="caution">
    <text evidence="14">The sequence shown here is derived from an EMBL/GenBank/DDBJ whole genome shotgun (WGS) entry which is preliminary data.</text>
</comment>
<accession>A0A8J5QM97</accession>
<feature type="region of interest" description="Disordered" evidence="10">
    <location>
        <begin position="63"/>
        <end position="82"/>
    </location>
</feature>
<sequence>MAKSTWFRGPPCGTSNCRSRLYRTTDGLTICQFGHVLEGAIEINDDQDQAIVTTKRLKHVQMDDRGSYSATPQVGGSQMKRDEGRVFGREAKEVYLRTISKLLKLELDKIVEVFGFSENVANDLENIVKRNWVNVLGSVHRGDDHDDEIEQEEEETEPNEEKHEGVEMSDNKYKDKQIDALDVIAIIYLSLLEIRAYPIYVSDILEKIKSNEIPYIRTLHLIPKKMLDKLPIVYHNRLQMFSLPTNTQIYRKIQVNLTRLNKSMTIPIDFYFPYIFRILSEVLILPNTPDLFMTSYELLKLLNINEFIINPSKSTQFLYNYPEIYLACIIIFIGQLSFKTNLAKFSSFHWLKTLEEYELQSSYDTNVLNWSDGKINNYCDWLYDNVIYKKSNEDLTTTEKRLYQIFNYEKEDTSHENRVVENKDDNISLVYKTLMKMDCQLVATTTATEEEINNKLFMTLSTILGITSNDLIKCYDYVIKQIKKIK</sequence>
<evidence type="ECO:0000256" key="6">
    <source>
        <dbReference type="ARBA" id="ARBA00023015"/>
    </source>
</evidence>
<dbReference type="GO" id="GO:0070860">
    <property type="term" value="C:RNA polymerase I core factor complex"/>
    <property type="evidence" value="ECO:0007669"/>
    <property type="project" value="InterPro"/>
</dbReference>
<evidence type="ECO:0000259" key="12">
    <source>
        <dbReference type="Pfam" id="PF20644"/>
    </source>
</evidence>
<feature type="compositionally biased region" description="Basic and acidic residues" evidence="10">
    <location>
        <begin position="159"/>
        <end position="169"/>
    </location>
</feature>
<protein>
    <submittedName>
        <fullName evidence="14">RRN7</fullName>
    </submittedName>
</protein>
<dbReference type="Pfam" id="PF20645">
    <property type="entry name" value="Rrn7_cyclin_C"/>
    <property type="match status" value="1"/>
</dbReference>
<keyword evidence="15" id="KW-1185">Reference proteome</keyword>
<proteinExistence type="inferred from homology"/>